<proteinExistence type="inferred from homology"/>
<keyword evidence="8" id="KW-0472">Membrane</keyword>
<comment type="subcellular location">
    <subcellularLocation>
        <location evidence="1">Cell membrane</location>
        <topology evidence="1">Lipid-anchor</topology>
        <topology evidence="1">GPI-anchor</topology>
    </subcellularLocation>
</comment>
<keyword evidence="7" id="KW-0449">Lipoprotein</keyword>
<dbReference type="Gene3D" id="1.10.110.10">
    <property type="entry name" value="Plant lipid-transfer and hydrophobic proteins"/>
    <property type="match status" value="1"/>
</dbReference>
<dbReference type="GO" id="GO:0005886">
    <property type="term" value="C:plasma membrane"/>
    <property type="evidence" value="ECO:0007669"/>
    <property type="project" value="UniProtKB-SubCell"/>
</dbReference>
<evidence type="ECO:0000256" key="2">
    <source>
        <dbReference type="ARBA" id="ARBA00009748"/>
    </source>
</evidence>
<evidence type="ECO:0000256" key="9">
    <source>
        <dbReference type="SAM" id="SignalP"/>
    </source>
</evidence>
<gene>
    <name evidence="11" type="ORF">HHK36_008062</name>
</gene>
<dbReference type="Pfam" id="PF14368">
    <property type="entry name" value="LTP_2"/>
    <property type="match status" value="1"/>
</dbReference>
<keyword evidence="3" id="KW-0336">GPI-anchor</keyword>
<keyword evidence="8" id="KW-0812">Transmembrane</keyword>
<evidence type="ECO:0000256" key="7">
    <source>
        <dbReference type="ARBA" id="ARBA00023288"/>
    </source>
</evidence>
<dbReference type="GO" id="GO:0098552">
    <property type="term" value="C:side of membrane"/>
    <property type="evidence" value="ECO:0007669"/>
    <property type="project" value="UniProtKB-KW"/>
</dbReference>
<keyword evidence="12" id="KW-1185">Reference proteome</keyword>
<dbReference type="InterPro" id="IPR036312">
    <property type="entry name" value="Bifun_inhib/LTP/seed_sf"/>
</dbReference>
<protein>
    <recommendedName>
        <fullName evidence="10">Bifunctional inhibitor/plant lipid transfer protein/seed storage helical domain-containing protein</fullName>
    </recommendedName>
</protein>
<dbReference type="InterPro" id="IPR000528">
    <property type="entry name" value="Plant_nsLTP"/>
</dbReference>
<dbReference type="AlphaFoldDB" id="A0A834ZPF4"/>
<feature type="signal peptide" evidence="9">
    <location>
        <begin position="1"/>
        <end position="21"/>
    </location>
</feature>
<evidence type="ECO:0000256" key="5">
    <source>
        <dbReference type="ARBA" id="ARBA00023157"/>
    </source>
</evidence>
<dbReference type="OMA" id="PSACKIK"/>
<keyword evidence="8" id="KW-1133">Transmembrane helix</keyword>
<dbReference type="Proteomes" id="UP000655225">
    <property type="component" value="Unassembled WGS sequence"/>
</dbReference>
<reference evidence="11 12" key="1">
    <citation type="submission" date="2020-04" db="EMBL/GenBank/DDBJ databases">
        <title>Plant Genome Project.</title>
        <authorList>
            <person name="Zhang R.-G."/>
        </authorList>
    </citation>
    <scope>NUCLEOTIDE SEQUENCE [LARGE SCALE GENOMIC DNA]</scope>
    <source>
        <strain evidence="11">YNK0</strain>
        <tissue evidence="11">Leaf</tissue>
    </source>
</reference>
<dbReference type="SMART" id="SM00499">
    <property type="entry name" value="AAI"/>
    <property type="match status" value="1"/>
</dbReference>
<dbReference type="PANTHER" id="PTHR33044">
    <property type="entry name" value="BIFUNCTIONAL INHIBITOR/LIPID-TRANSFER PROTEIN/SEED STORAGE 2S ALBUMIN SUPERFAMILY PROTEIN-RELATED"/>
    <property type="match status" value="1"/>
</dbReference>
<dbReference type="PRINTS" id="PR00382">
    <property type="entry name" value="LIPIDTRNSFER"/>
</dbReference>
<evidence type="ECO:0000256" key="4">
    <source>
        <dbReference type="ARBA" id="ARBA00022729"/>
    </source>
</evidence>
<sequence length="161" mass="15983">MVKVLFLLCVLAIWAVATVNCAAPAPAPAPAVDCSTLIFSMVDCLSFVSNGSKESKPQGNCCSGLKTVLKTDAQCICEAFKISAQSGIALNVTKASSLPAACGVSAPSISNCGLSITPGAAPAHSPTISKSPVPAPASSGASAISISFAALVGLVASFSYF</sequence>
<organism evidence="11 12">
    <name type="scientific">Tetracentron sinense</name>
    <name type="common">Spur-leaf</name>
    <dbReference type="NCBI Taxonomy" id="13715"/>
    <lineage>
        <taxon>Eukaryota</taxon>
        <taxon>Viridiplantae</taxon>
        <taxon>Streptophyta</taxon>
        <taxon>Embryophyta</taxon>
        <taxon>Tracheophyta</taxon>
        <taxon>Spermatophyta</taxon>
        <taxon>Magnoliopsida</taxon>
        <taxon>Trochodendrales</taxon>
        <taxon>Trochodendraceae</taxon>
        <taxon>Tetracentron</taxon>
    </lineage>
</organism>
<dbReference type="EMBL" id="JABCRI010000005">
    <property type="protein sequence ID" value="KAF8405982.1"/>
    <property type="molecule type" value="Genomic_DNA"/>
</dbReference>
<comment type="caution">
    <text evidence="11">The sequence shown here is derived from an EMBL/GenBank/DDBJ whole genome shotgun (WGS) entry which is preliminary data.</text>
</comment>
<feature type="transmembrane region" description="Helical" evidence="8">
    <location>
        <begin position="140"/>
        <end position="160"/>
    </location>
</feature>
<dbReference type="InterPro" id="IPR043325">
    <property type="entry name" value="LTSS"/>
</dbReference>
<comment type="similarity">
    <text evidence="2">Belongs to the plant LTP family.</text>
</comment>
<keyword evidence="5" id="KW-1015">Disulfide bond</keyword>
<keyword evidence="4 9" id="KW-0732">Signal</keyword>
<dbReference type="CDD" id="cd00010">
    <property type="entry name" value="AAI_LTSS"/>
    <property type="match status" value="1"/>
</dbReference>
<accession>A0A834ZPF4</accession>
<evidence type="ECO:0000313" key="11">
    <source>
        <dbReference type="EMBL" id="KAF8405982.1"/>
    </source>
</evidence>
<evidence type="ECO:0000256" key="8">
    <source>
        <dbReference type="SAM" id="Phobius"/>
    </source>
</evidence>
<dbReference type="SUPFAM" id="SSF47699">
    <property type="entry name" value="Bifunctional inhibitor/lipid-transfer protein/seed storage 2S albumin"/>
    <property type="match status" value="1"/>
</dbReference>
<feature type="chain" id="PRO_5032627550" description="Bifunctional inhibitor/plant lipid transfer protein/seed storage helical domain-containing protein" evidence="9">
    <location>
        <begin position="22"/>
        <end position="161"/>
    </location>
</feature>
<keyword evidence="6" id="KW-0325">Glycoprotein</keyword>
<evidence type="ECO:0000256" key="6">
    <source>
        <dbReference type="ARBA" id="ARBA00023180"/>
    </source>
</evidence>
<evidence type="ECO:0000256" key="1">
    <source>
        <dbReference type="ARBA" id="ARBA00004609"/>
    </source>
</evidence>
<feature type="domain" description="Bifunctional inhibitor/plant lipid transfer protein/seed storage helical" evidence="10">
    <location>
        <begin position="34"/>
        <end position="112"/>
    </location>
</feature>
<dbReference type="FunFam" id="1.10.110.10:FF:000001">
    <property type="entry name" value="Bifunctional inhibitor/lipid-transfer protein/seed storage 2S albumin superfamily protein"/>
    <property type="match status" value="1"/>
</dbReference>
<dbReference type="OrthoDB" id="659547at2759"/>
<name>A0A834ZPF4_TETSI</name>
<dbReference type="InterPro" id="IPR016140">
    <property type="entry name" value="Bifunc_inhib/LTP/seed_store"/>
</dbReference>
<evidence type="ECO:0000313" key="12">
    <source>
        <dbReference type="Proteomes" id="UP000655225"/>
    </source>
</evidence>
<evidence type="ECO:0000259" key="10">
    <source>
        <dbReference type="SMART" id="SM00499"/>
    </source>
</evidence>
<dbReference type="GO" id="GO:0008289">
    <property type="term" value="F:lipid binding"/>
    <property type="evidence" value="ECO:0007669"/>
    <property type="project" value="InterPro"/>
</dbReference>
<dbReference type="GO" id="GO:0006869">
    <property type="term" value="P:lipid transport"/>
    <property type="evidence" value="ECO:0007669"/>
    <property type="project" value="InterPro"/>
</dbReference>
<evidence type="ECO:0000256" key="3">
    <source>
        <dbReference type="ARBA" id="ARBA00022622"/>
    </source>
</evidence>